<organism evidence="2 3">
    <name type="scientific">Pseudoduganella violacea</name>
    <dbReference type="NCBI Taxonomy" id="1715466"/>
    <lineage>
        <taxon>Bacteria</taxon>
        <taxon>Pseudomonadati</taxon>
        <taxon>Pseudomonadota</taxon>
        <taxon>Betaproteobacteria</taxon>
        <taxon>Burkholderiales</taxon>
        <taxon>Oxalobacteraceae</taxon>
        <taxon>Telluria group</taxon>
        <taxon>Pseudoduganella</taxon>
    </lineage>
</organism>
<dbReference type="PANTHER" id="PTHR34448">
    <property type="entry name" value="AMINOPEPTIDASE"/>
    <property type="match status" value="1"/>
</dbReference>
<evidence type="ECO:0008006" key="4">
    <source>
        <dbReference type="Google" id="ProtNLM"/>
    </source>
</evidence>
<accession>A0A7W5B7G9</accession>
<evidence type="ECO:0000313" key="3">
    <source>
        <dbReference type="Proteomes" id="UP000541535"/>
    </source>
</evidence>
<dbReference type="AlphaFoldDB" id="A0A7W5B7G9"/>
<evidence type="ECO:0000256" key="1">
    <source>
        <dbReference type="ARBA" id="ARBA00022723"/>
    </source>
</evidence>
<comment type="caution">
    <text evidence="2">The sequence shown here is derived from an EMBL/GenBank/DDBJ whole genome shotgun (WGS) entry which is preliminary data.</text>
</comment>
<dbReference type="RefSeq" id="WP_183439887.1">
    <property type="nucleotide sequence ID" value="NZ_JACHXD010000002.1"/>
</dbReference>
<dbReference type="InterPro" id="IPR052170">
    <property type="entry name" value="M29_Exopeptidase"/>
</dbReference>
<sequence length="341" mass="38070">MMSFSPDVQDQAARHVRDLLAMAIEYAPPQRALIVHDRRSELNAVLTEAYRRAVPDARFIDFDAVEPQEVLDAFAAMQSGDLVALIQTTSFRLEAFRIRIELFKRGLKVIEHLHLSRMPGAQGLAYIEALAYDPAYYRGVGHALKARIDRAQGGVVDSGEGAQLVFGSPFEGAKLNIGDYSAMNNVGGLFPIGEVFTEAQDLEAVNGRVRVFVFGDTTFHVNRPDVPITMIIEKGRVVGAENSTPAFDEMLSIIRAHEGEVWVRELGFGMNRAFSRDKMVDDIGTYERMCGIHLSLGAKHGQYQKPQFKRKDTRYHVDVFAVTEAVYLDGERIYADGAWQV</sequence>
<dbReference type="EMBL" id="JACHXD010000002">
    <property type="protein sequence ID" value="MBB3117962.1"/>
    <property type="molecule type" value="Genomic_DNA"/>
</dbReference>
<evidence type="ECO:0000313" key="2">
    <source>
        <dbReference type="EMBL" id="MBB3117962.1"/>
    </source>
</evidence>
<dbReference type="SUPFAM" id="SSF144052">
    <property type="entry name" value="Thermophilic metalloprotease-like"/>
    <property type="match status" value="1"/>
</dbReference>
<protein>
    <recommendedName>
        <fullName evidence="4">Leucyl aminopeptidase</fullName>
    </recommendedName>
</protein>
<proteinExistence type="predicted"/>
<dbReference type="Proteomes" id="UP000541535">
    <property type="component" value="Unassembled WGS sequence"/>
</dbReference>
<dbReference type="PANTHER" id="PTHR34448:SF1">
    <property type="entry name" value="BLL6088 PROTEIN"/>
    <property type="match status" value="1"/>
</dbReference>
<dbReference type="GO" id="GO:0046872">
    <property type="term" value="F:metal ion binding"/>
    <property type="evidence" value="ECO:0007669"/>
    <property type="project" value="UniProtKB-KW"/>
</dbReference>
<keyword evidence="3" id="KW-1185">Reference proteome</keyword>
<gene>
    <name evidence="2" type="ORF">FHS03_000988</name>
</gene>
<keyword evidence="1" id="KW-0479">Metal-binding</keyword>
<name>A0A7W5B7G9_9BURK</name>
<reference evidence="2 3" key="1">
    <citation type="submission" date="2020-08" db="EMBL/GenBank/DDBJ databases">
        <title>Genomic Encyclopedia of Type Strains, Phase III (KMG-III): the genomes of soil and plant-associated and newly described type strains.</title>
        <authorList>
            <person name="Whitman W."/>
        </authorList>
    </citation>
    <scope>NUCLEOTIDE SEQUENCE [LARGE SCALE GENOMIC DNA]</scope>
    <source>
        <strain evidence="2 3">CECT 8897</strain>
    </source>
</reference>